<protein>
    <submittedName>
        <fullName evidence="1">Uncharacterized protein</fullName>
    </submittedName>
</protein>
<keyword evidence="2" id="KW-1185">Reference proteome</keyword>
<reference evidence="1 2" key="1">
    <citation type="submission" date="2016-09" db="EMBL/GenBank/DDBJ databases">
        <title>Complete genome sequencing of Streptomyces lydicus 103 and metabolic pathways analysis of antibiotic biosynthesis.</title>
        <authorList>
            <person name="Jia N."/>
            <person name="Ding M.-Z."/>
            <person name="Gao F."/>
            <person name="Yuan Y.-J."/>
        </authorList>
    </citation>
    <scope>NUCLEOTIDE SEQUENCE [LARGE SCALE GENOMIC DNA]</scope>
    <source>
        <strain evidence="1 2">103</strain>
    </source>
</reference>
<name>A0A1D7VVK7_9ACTN</name>
<dbReference type="AlphaFoldDB" id="A0A1D7VVK7"/>
<dbReference type="EMBL" id="CP017157">
    <property type="protein sequence ID" value="AOP50771.1"/>
    <property type="molecule type" value="Genomic_DNA"/>
</dbReference>
<accession>A0A1D7VVK7</accession>
<evidence type="ECO:0000313" key="1">
    <source>
        <dbReference type="EMBL" id="AOP50771.1"/>
    </source>
</evidence>
<proteinExistence type="predicted"/>
<sequence length="112" mass="12067">MAVAATIGGIGQATAAGDTYVASYFDKTCLRAEVSFKSDGEIWTISDKCEDGHAVAVQTKSPYSWTNYYRGGWANQSKTIDSSYPEGTKVTFRACAEFGQTLRCGEWATAIA</sequence>
<dbReference type="Proteomes" id="UP000094094">
    <property type="component" value="Chromosome"/>
</dbReference>
<gene>
    <name evidence="1" type="ORF">SL103_35075</name>
</gene>
<dbReference type="OrthoDB" id="4211131at2"/>
<dbReference type="KEGG" id="slc:SL103_35075"/>
<organism evidence="1 2">
    <name type="scientific">Streptomyces lydicus</name>
    <dbReference type="NCBI Taxonomy" id="47763"/>
    <lineage>
        <taxon>Bacteria</taxon>
        <taxon>Bacillati</taxon>
        <taxon>Actinomycetota</taxon>
        <taxon>Actinomycetes</taxon>
        <taxon>Kitasatosporales</taxon>
        <taxon>Streptomycetaceae</taxon>
        <taxon>Streptomyces</taxon>
    </lineage>
</organism>
<evidence type="ECO:0000313" key="2">
    <source>
        <dbReference type="Proteomes" id="UP000094094"/>
    </source>
</evidence>